<evidence type="ECO:0000313" key="1">
    <source>
        <dbReference type="EMBL" id="KEQ26527.1"/>
    </source>
</evidence>
<gene>
    <name evidence="1" type="ORF">ET33_32280</name>
</gene>
<dbReference type="AlphaFoldDB" id="A0A081P754"/>
<reference evidence="1 2" key="1">
    <citation type="submission" date="2014-06" db="EMBL/GenBank/DDBJ databases">
        <title>Draft genome sequence of Paenibacillus sp. MSt1.</title>
        <authorList>
            <person name="Aw Y.K."/>
            <person name="Ong K.S."/>
            <person name="Gan H.M."/>
            <person name="Lee S.M."/>
        </authorList>
    </citation>
    <scope>NUCLEOTIDE SEQUENCE [LARGE SCALE GENOMIC DNA]</scope>
    <source>
        <strain evidence="1 2">MSt1</strain>
    </source>
</reference>
<accession>A0A081P754</accession>
<dbReference type="Proteomes" id="UP000028123">
    <property type="component" value="Unassembled WGS sequence"/>
</dbReference>
<protein>
    <submittedName>
        <fullName evidence="1">Uncharacterized protein</fullName>
    </submittedName>
</protein>
<proteinExistence type="predicted"/>
<dbReference type="EMBL" id="JNVM01000006">
    <property type="protein sequence ID" value="KEQ26527.1"/>
    <property type="molecule type" value="Genomic_DNA"/>
</dbReference>
<sequence length="167" mass="18766">MRKTKLIMVSAALILVAYLCIQELPVKHAVSAEFDYIPKGELPLGEIEIISEHSDASGADWKILGYNNHLFPSVNGYMYVEGANPMDELSEFLTIYDHGSSGGKKNRVVLKGVLEKREGPRFNDQDGNLVLVSKGWEILYPIRGRDVFRPLASASYLSKWDYKDSSR</sequence>
<organism evidence="1 2">
    <name type="scientific">Paenibacillus tyrfis</name>
    <dbReference type="NCBI Taxonomy" id="1501230"/>
    <lineage>
        <taxon>Bacteria</taxon>
        <taxon>Bacillati</taxon>
        <taxon>Bacillota</taxon>
        <taxon>Bacilli</taxon>
        <taxon>Bacillales</taxon>
        <taxon>Paenibacillaceae</taxon>
        <taxon>Paenibacillus</taxon>
    </lineage>
</organism>
<evidence type="ECO:0000313" key="2">
    <source>
        <dbReference type="Proteomes" id="UP000028123"/>
    </source>
</evidence>
<name>A0A081P754_9BACL</name>
<comment type="caution">
    <text evidence="1">The sequence shown here is derived from an EMBL/GenBank/DDBJ whole genome shotgun (WGS) entry which is preliminary data.</text>
</comment>
<keyword evidence="2" id="KW-1185">Reference proteome</keyword>
<dbReference type="RefSeq" id="WP_036679229.1">
    <property type="nucleotide sequence ID" value="NZ_JNVM01000006.1"/>
</dbReference>